<proteinExistence type="predicted"/>
<evidence type="ECO:0000259" key="2">
    <source>
        <dbReference type="Pfam" id="PF25597"/>
    </source>
</evidence>
<organism evidence="3 4">
    <name type="scientific">Phytophthora nicotianae (strain INRA-310)</name>
    <name type="common">Phytophthora parasitica</name>
    <dbReference type="NCBI Taxonomy" id="761204"/>
    <lineage>
        <taxon>Eukaryota</taxon>
        <taxon>Sar</taxon>
        <taxon>Stramenopiles</taxon>
        <taxon>Oomycota</taxon>
        <taxon>Peronosporomycetes</taxon>
        <taxon>Peronosporales</taxon>
        <taxon>Peronosporaceae</taxon>
        <taxon>Phytophthora</taxon>
    </lineage>
</organism>
<dbReference type="GeneID" id="20189740"/>
<dbReference type="InterPro" id="IPR057670">
    <property type="entry name" value="SH3_retrovirus"/>
</dbReference>
<feature type="compositionally biased region" description="Low complexity" evidence="1">
    <location>
        <begin position="154"/>
        <end position="170"/>
    </location>
</feature>
<dbReference type="AlphaFoldDB" id="W2R8R2"/>
<evidence type="ECO:0000313" key="3">
    <source>
        <dbReference type="EMBL" id="ETN21778.1"/>
    </source>
</evidence>
<dbReference type="STRING" id="761204.W2R8R2"/>
<name>W2R8R2_PHYN3</name>
<sequence>MKSNPSRNSSVQPATIQYTLVIGFVVEVDNVTVFHHVPKVKRTSKLDMKTDPGLFLGYAKTSLGYRILDLCTGKLIERRDAIFKETITADPTFAHDLIDKVYFGKNVDLPSAINFVPLPVSRVLEPVEAEQEFCDESGMEAEEIEVEDEEFFDAADGTPSESDESTSGSDESSDESMMTKTLPMQ</sequence>
<dbReference type="EMBL" id="KI669563">
    <property type="protein sequence ID" value="ETN21778.1"/>
    <property type="molecule type" value="Genomic_DNA"/>
</dbReference>
<evidence type="ECO:0000256" key="1">
    <source>
        <dbReference type="SAM" id="MobiDB-lite"/>
    </source>
</evidence>
<reference evidence="4" key="1">
    <citation type="submission" date="2011-12" db="EMBL/GenBank/DDBJ databases">
        <authorList>
            <consortium name="The Broad Institute Genome Sequencing Platform"/>
            <person name="Russ C."/>
            <person name="Tyler B."/>
            <person name="Panabieres F."/>
            <person name="Shan W."/>
            <person name="Tripathy S."/>
            <person name="Grunwald N."/>
            <person name="Machado M."/>
            <person name="Young S.K."/>
            <person name="Zeng Q."/>
            <person name="Gargeya S."/>
            <person name="Fitzgerald M."/>
            <person name="Haas B."/>
            <person name="Abouelleil A."/>
            <person name="Alvarado L."/>
            <person name="Arachchi H.M."/>
            <person name="Berlin A."/>
            <person name="Chapman S.B."/>
            <person name="Gearin G."/>
            <person name="Goldberg J."/>
            <person name="Griggs A."/>
            <person name="Gujja S."/>
            <person name="Hansen M."/>
            <person name="Heiman D."/>
            <person name="Howarth C."/>
            <person name="Larimer J."/>
            <person name="Lui A."/>
            <person name="MacDonald P.J.P."/>
            <person name="McCowen C."/>
            <person name="Montmayeur A."/>
            <person name="Murphy C."/>
            <person name="Neiman D."/>
            <person name="Pearson M."/>
            <person name="Priest M."/>
            <person name="Roberts A."/>
            <person name="Saif S."/>
            <person name="Shea T."/>
            <person name="Sisk P."/>
            <person name="Stolte C."/>
            <person name="Sykes S."/>
            <person name="Wortman J."/>
            <person name="Nusbaum C."/>
            <person name="Birren B."/>
        </authorList>
    </citation>
    <scope>NUCLEOTIDE SEQUENCE [LARGE SCALE GENOMIC DNA]</scope>
    <source>
        <strain evidence="4">INRA-310</strain>
    </source>
</reference>
<gene>
    <name evidence="3" type="ORF">PPTG_21141</name>
</gene>
<dbReference type="VEuPathDB" id="FungiDB:PPTG_21141"/>
<accession>W2R8R2</accession>
<dbReference type="OrthoDB" id="124043at2759"/>
<evidence type="ECO:0000313" key="4">
    <source>
        <dbReference type="Proteomes" id="UP000018817"/>
    </source>
</evidence>
<dbReference type="RefSeq" id="XP_008893842.1">
    <property type="nucleotide sequence ID" value="XM_008895594.1"/>
</dbReference>
<dbReference type="Proteomes" id="UP000018817">
    <property type="component" value="Unassembled WGS sequence"/>
</dbReference>
<dbReference type="Pfam" id="PF25597">
    <property type="entry name" value="SH3_retrovirus"/>
    <property type="match status" value="1"/>
</dbReference>
<feature type="region of interest" description="Disordered" evidence="1">
    <location>
        <begin position="148"/>
        <end position="185"/>
    </location>
</feature>
<reference evidence="3 4" key="2">
    <citation type="submission" date="2013-11" db="EMBL/GenBank/DDBJ databases">
        <title>The Genome Sequence of Phytophthora parasitica INRA-310.</title>
        <authorList>
            <consortium name="The Broad Institute Genomics Platform"/>
            <person name="Russ C."/>
            <person name="Tyler B."/>
            <person name="Panabieres F."/>
            <person name="Shan W."/>
            <person name="Tripathy S."/>
            <person name="Grunwald N."/>
            <person name="Machado M."/>
            <person name="Johnson C.S."/>
            <person name="Arredondo F."/>
            <person name="Hong C."/>
            <person name="Coffey M."/>
            <person name="Young S.K."/>
            <person name="Zeng Q."/>
            <person name="Gargeya S."/>
            <person name="Fitzgerald M."/>
            <person name="Abouelleil A."/>
            <person name="Alvarado L."/>
            <person name="Chapman S.B."/>
            <person name="Gainer-Dewar J."/>
            <person name="Goldberg J."/>
            <person name="Griggs A."/>
            <person name="Gujja S."/>
            <person name="Hansen M."/>
            <person name="Howarth C."/>
            <person name="Imamovic A."/>
            <person name="Ireland A."/>
            <person name="Larimer J."/>
            <person name="McCowan C."/>
            <person name="Murphy C."/>
            <person name="Pearson M."/>
            <person name="Poon T.W."/>
            <person name="Priest M."/>
            <person name="Roberts A."/>
            <person name="Saif S."/>
            <person name="Shea T."/>
            <person name="Sykes S."/>
            <person name="Wortman J."/>
            <person name="Nusbaum C."/>
            <person name="Birren B."/>
        </authorList>
    </citation>
    <scope>NUCLEOTIDE SEQUENCE [LARGE SCALE GENOMIC DNA]</scope>
    <source>
        <strain evidence="3 4">INRA-310</strain>
    </source>
</reference>
<feature type="domain" description="Retroviral polymerase SH3-like" evidence="2">
    <location>
        <begin position="32"/>
        <end position="88"/>
    </location>
</feature>
<protein>
    <recommendedName>
        <fullName evidence="2">Retroviral polymerase SH3-like domain-containing protein</fullName>
    </recommendedName>
</protein>